<reference evidence="3" key="1">
    <citation type="submission" date="2020-10" db="EMBL/GenBank/DDBJ databases">
        <authorList>
            <person name="Han B."/>
            <person name="Lu T."/>
            <person name="Zhao Q."/>
            <person name="Huang X."/>
            <person name="Zhao Y."/>
        </authorList>
    </citation>
    <scope>NUCLEOTIDE SEQUENCE</scope>
</reference>
<proteinExistence type="predicted"/>
<dbReference type="Proteomes" id="UP000604825">
    <property type="component" value="Unassembled WGS sequence"/>
</dbReference>
<evidence type="ECO:0000313" key="3">
    <source>
        <dbReference type="EMBL" id="CAD6343329.1"/>
    </source>
</evidence>
<dbReference type="PANTHER" id="PTHR33429">
    <property type="entry name" value="OS02G0708000 PROTEIN-RELATED"/>
    <property type="match status" value="1"/>
</dbReference>
<protein>
    <submittedName>
        <fullName evidence="3">Uncharacterized protein</fullName>
    </submittedName>
</protein>
<keyword evidence="2" id="KW-0472">Membrane</keyword>
<dbReference type="OrthoDB" id="689238at2759"/>
<name>A0A811SKJ4_9POAL</name>
<dbReference type="EMBL" id="CAJGYO010000744">
    <property type="protein sequence ID" value="CAD6343329.1"/>
    <property type="molecule type" value="Genomic_DNA"/>
</dbReference>
<keyword evidence="4" id="KW-1185">Reference proteome</keyword>
<accession>A0A811SKJ4</accession>
<sequence length="123" mass="12384">MSSSTTAAPLFPAGGTRPLQQQAPSLAAGDGGSYTPVFVVLGVIAALLVISCLVGQVCTKKYLLPRPRRDRVAYYDDDGMEGGFGLPHHGGIAKMEASAPPASSVETRAAGGAAAAVQQTAAA</sequence>
<dbReference type="AlphaFoldDB" id="A0A811SKJ4"/>
<evidence type="ECO:0000256" key="2">
    <source>
        <dbReference type="SAM" id="Phobius"/>
    </source>
</evidence>
<feature type="region of interest" description="Disordered" evidence="1">
    <location>
        <begin position="1"/>
        <end position="28"/>
    </location>
</feature>
<organism evidence="3 4">
    <name type="scientific">Miscanthus lutarioriparius</name>
    <dbReference type="NCBI Taxonomy" id="422564"/>
    <lineage>
        <taxon>Eukaryota</taxon>
        <taxon>Viridiplantae</taxon>
        <taxon>Streptophyta</taxon>
        <taxon>Embryophyta</taxon>
        <taxon>Tracheophyta</taxon>
        <taxon>Spermatophyta</taxon>
        <taxon>Magnoliopsida</taxon>
        <taxon>Liliopsida</taxon>
        <taxon>Poales</taxon>
        <taxon>Poaceae</taxon>
        <taxon>PACMAD clade</taxon>
        <taxon>Panicoideae</taxon>
        <taxon>Andropogonodae</taxon>
        <taxon>Andropogoneae</taxon>
        <taxon>Saccharinae</taxon>
        <taxon>Miscanthus</taxon>
    </lineage>
</organism>
<dbReference type="PANTHER" id="PTHR33429:SF40">
    <property type="match status" value="1"/>
</dbReference>
<evidence type="ECO:0000313" key="4">
    <source>
        <dbReference type="Proteomes" id="UP000604825"/>
    </source>
</evidence>
<comment type="caution">
    <text evidence="3">The sequence shown here is derived from an EMBL/GenBank/DDBJ whole genome shotgun (WGS) entry which is preliminary data.</text>
</comment>
<keyword evidence="2" id="KW-1133">Transmembrane helix</keyword>
<evidence type="ECO:0000256" key="1">
    <source>
        <dbReference type="SAM" id="MobiDB-lite"/>
    </source>
</evidence>
<feature type="transmembrane region" description="Helical" evidence="2">
    <location>
        <begin position="37"/>
        <end position="59"/>
    </location>
</feature>
<gene>
    <name evidence="3" type="ORF">NCGR_LOCUS67427</name>
</gene>
<keyword evidence="2" id="KW-0812">Transmembrane</keyword>